<keyword evidence="3" id="KW-1185">Reference proteome</keyword>
<evidence type="ECO:0000313" key="2">
    <source>
        <dbReference type="EMBL" id="QHI95191.1"/>
    </source>
</evidence>
<dbReference type="Pfam" id="PF13744">
    <property type="entry name" value="HTH_37"/>
    <property type="match status" value="1"/>
</dbReference>
<protein>
    <recommendedName>
        <fullName evidence="1">HigA2-like helix-turn-helix domain-containing protein</fullName>
    </recommendedName>
</protein>
<feature type="domain" description="HigA2-like helix-turn-helix" evidence="1">
    <location>
        <begin position="16"/>
        <end position="50"/>
    </location>
</feature>
<dbReference type="CDD" id="cd00093">
    <property type="entry name" value="HTH_XRE"/>
    <property type="match status" value="1"/>
</dbReference>
<evidence type="ECO:0000259" key="1">
    <source>
        <dbReference type="Pfam" id="PF13744"/>
    </source>
</evidence>
<accession>A0A6P1NK04</accession>
<dbReference type="AlphaFoldDB" id="A0A6P1NK04"/>
<proteinExistence type="predicted"/>
<dbReference type="Proteomes" id="UP000463975">
    <property type="component" value="Chromosome"/>
</dbReference>
<reference evidence="2 3" key="1">
    <citation type="submission" date="2020-01" db="EMBL/GenBank/DDBJ databases">
        <title>Genome sequencing of strain KACC 21507.</title>
        <authorList>
            <person name="Heo J."/>
            <person name="Kim S.-J."/>
            <person name="Kim J.-S."/>
            <person name="Hong S.-B."/>
            <person name="Kwon S.-W."/>
        </authorList>
    </citation>
    <scope>NUCLEOTIDE SEQUENCE [LARGE SCALE GENOMIC DNA]</scope>
    <source>
        <strain evidence="2 3">KACC 21507</strain>
    </source>
</reference>
<dbReference type="RefSeq" id="WP_160618269.1">
    <property type="nucleotide sequence ID" value="NZ_CP047652.1"/>
</dbReference>
<dbReference type="InterPro" id="IPR010982">
    <property type="entry name" value="Lambda_DNA-bd_dom_sf"/>
</dbReference>
<dbReference type="SUPFAM" id="SSF47413">
    <property type="entry name" value="lambda repressor-like DNA-binding domains"/>
    <property type="match status" value="1"/>
</dbReference>
<dbReference type="KEGG" id="bomb:GT348_01830"/>
<dbReference type="Gene3D" id="1.10.260.40">
    <property type="entry name" value="lambda repressor-like DNA-binding domains"/>
    <property type="match status" value="1"/>
</dbReference>
<dbReference type="GO" id="GO:0003677">
    <property type="term" value="F:DNA binding"/>
    <property type="evidence" value="ECO:0007669"/>
    <property type="project" value="InterPro"/>
</dbReference>
<dbReference type="EMBL" id="CP047652">
    <property type="protein sequence ID" value="QHI95191.1"/>
    <property type="molecule type" value="Genomic_DNA"/>
</dbReference>
<gene>
    <name evidence="2" type="ORF">GT348_01830</name>
</gene>
<organism evidence="2 3">
    <name type="scientific">Aristophania vespae</name>
    <dbReference type="NCBI Taxonomy" id="2697033"/>
    <lineage>
        <taxon>Bacteria</taxon>
        <taxon>Pseudomonadati</taxon>
        <taxon>Pseudomonadota</taxon>
        <taxon>Alphaproteobacteria</taxon>
        <taxon>Acetobacterales</taxon>
        <taxon>Acetobacteraceae</taxon>
        <taxon>Aristophania</taxon>
    </lineage>
</organism>
<sequence length="61" mass="7165">MSSSEEYIILPPNQLAEVMRLIKTKKMHQHDIAAKLGINQGRISELKNGKRYYLKVKRPLW</sequence>
<evidence type="ECO:0000313" key="3">
    <source>
        <dbReference type="Proteomes" id="UP000463975"/>
    </source>
</evidence>
<name>A0A6P1NK04_9PROT</name>
<dbReference type="InterPro" id="IPR001387">
    <property type="entry name" value="Cro/C1-type_HTH"/>
</dbReference>
<dbReference type="InterPro" id="IPR039554">
    <property type="entry name" value="HigA2-like_HTH"/>
</dbReference>